<dbReference type="Pfam" id="PF13673">
    <property type="entry name" value="Acetyltransf_10"/>
    <property type="match status" value="1"/>
</dbReference>
<accession>A0A845F2X3</accession>
<feature type="domain" description="N-acetyltransferase" evidence="1">
    <location>
        <begin position="2"/>
        <end position="143"/>
    </location>
</feature>
<dbReference type="EMBL" id="WMEY01000005">
    <property type="protein sequence ID" value="MYL65025.1"/>
    <property type="molecule type" value="Genomic_DNA"/>
</dbReference>
<gene>
    <name evidence="2" type="ORF">GLW07_16830</name>
</gene>
<evidence type="ECO:0000259" key="1">
    <source>
        <dbReference type="PROSITE" id="PS51186"/>
    </source>
</evidence>
<name>A0A845F2X3_9BACL</name>
<dbReference type="GO" id="GO:0004343">
    <property type="term" value="F:glucosamine 6-phosphate N-acetyltransferase activity"/>
    <property type="evidence" value="ECO:0007669"/>
    <property type="project" value="TreeGrafter"/>
</dbReference>
<reference evidence="2 3" key="1">
    <citation type="submission" date="2019-11" db="EMBL/GenBank/DDBJ databases">
        <title>Genome sequences of 17 halophilic strains isolated from different environments.</title>
        <authorList>
            <person name="Furrow R.E."/>
        </authorList>
    </citation>
    <scope>NUCLEOTIDE SEQUENCE [LARGE SCALE GENOMIC DNA]</scope>
    <source>
        <strain evidence="2 3">22506_14_FS</strain>
    </source>
</reference>
<protein>
    <submittedName>
        <fullName evidence="2">GNAT family N-acetyltransferase</fullName>
    </submittedName>
</protein>
<dbReference type="PROSITE" id="PS51186">
    <property type="entry name" value="GNAT"/>
    <property type="match status" value="1"/>
</dbReference>
<dbReference type="InterPro" id="IPR000182">
    <property type="entry name" value="GNAT_dom"/>
</dbReference>
<dbReference type="SUPFAM" id="SSF55729">
    <property type="entry name" value="Acyl-CoA N-acyltransferases (Nat)"/>
    <property type="match status" value="1"/>
</dbReference>
<dbReference type="InterPro" id="IPR016181">
    <property type="entry name" value="Acyl_CoA_acyltransferase"/>
</dbReference>
<dbReference type="PANTHER" id="PTHR13355:SF9">
    <property type="entry name" value="ACETYLTRANSFERASE BSU40680-RELATED"/>
    <property type="match status" value="1"/>
</dbReference>
<comment type="caution">
    <text evidence="2">The sequence shown here is derived from an EMBL/GenBank/DDBJ whole genome shotgun (WGS) entry which is preliminary data.</text>
</comment>
<sequence length="151" mass="17295">MIAVRIETEEALEEAFRIRKDVFIDEQGTPEDEEYDEFDTLDTAEHILVLDEKKAVGTARWRIVEGEGKFERICIRASHRKLGIGNLIVHKLEELAIKKGITNVKLHGQVQAEGFYHKLGYETRSGVFMEDGIPHVLMRKKLPETFQNASS</sequence>
<organism evidence="2 3">
    <name type="scientific">Guptibacillus hwajinpoensis</name>
    <dbReference type="NCBI Taxonomy" id="208199"/>
    <lineage>
        <taxon>Bacteria</taxon>
        <taxon>Bacillati</taxon>
        <taxon>Bacillota</taxon>
        <taxon>Bacilli</taxon>
        <taxon>Bacillales</taxon>
        <taxon>Guptibacillaceae</taxon>
        <taxon>Guptibacillus</taxon>
    </lineage>
</organism>
<dbReference type="CDD" id="cd04301">
    <property type="entry name" value="NAT_SF"/>
    <property type="match status" value="1"/>
</dbReference>
<dbReference type="RefSeq" id="WP_160920405.1">
    <property type="nucleotide sequence ID" value="NZ_WMEY01000005.1"/>
</dbReference>
<dbReference type="Proteomes" id="UP000447833">
    <property type="component" value="Unassembled WGS sequence"/>
</dbReference>
<dbReference type="AlphaFoldDB" id="A0A845F2X3"/>
<dbReference type="InterPro" id="IPR039143">
    <property type="entry name" value="GNPNAT1-like"/>
</dbReference>
<evidence type="ECO:0000313" key="2">
    <source>
        <dbReference type="EMBL" id="MYL65025.1"/>
    </source>
</evidence>
<dbReference type="Gene3D" id="3.40.630.30">
    <property type="match status" value="1"/>
</dbReference>
<dbReference type="PANTHER" id="PTHR13355">
    <property type="entry name" value="GLUCOSAMINE 6-PHOSPHATE N-ACETYLTRANSFERASE"/>
    <property type="match status" value="1"/>
</dbReference>
<keyword evidence="2" id="KW-0808">Transferase</keyword>
<proteinExistence type="predicted"/>
<evidence type="ECO:0000313" key="3">
    <source>
        <dbReference type="Proteomes" id="UP000447833"/>
    </source>
</evidence>